<proteinExistence type="predicted"/>
<dbReference type="Proteomes" id="UP000050265">
    <property type="component" value="Unassembled WGS sequence"/>
</dbReference>
<comment type="caution">
    <text evidence="1">The sequence shown here is derived from an EMBL/GenBank/DDBJ whole genome shotgun (WGS) entry which is preliminary data.</text>
</comment>
<protein>
    <submittedName>
        <fullName evidence="1">Uncharacterized protein</fullName>
    </submittedName>
</protein>
<evidence type="ECO:0000313" key="2">
    <source>
        <dbReference type="Proteomes" id="UP000050265"/>
    </source>
</evidence>
<accession>A0A0N8RW62</accession>
<dbReference type="PATRIC" id="fig|53707.9.peg.6408"/>
<gene>
    <name evidence="1" type="ORF">ALO35_101513</name>
</gene>
<sequence>MCGWFRNSCECGMKKPWLVRVGAFLYLQVQEKAIFMIDDCLPSAMPGRFTVC</sequence>
<reference evidence="1 2" key="1">
    <citation type="submission" date="2015-09" db="EMBL/GenBank/DDBJ databases">
        <title>Genome announcement of multiple Pseudomonas syringae strains.</title>
        <authorList>
            <person name="Thakur S."/>
            <person name="Wang P.W."/>
            <person name="Gong Y."/>
            <person name="Weir B.S."/>
            <person name="Guttman D.S."/>
        </authorList>
    </citation>
    <scope>NUCLEOTIDE SEQUENCE [LARGE SCALE GENOMIC DNA]</scope>
    <source>
        <strain evidence="1 2">ICMP3507</strain>
    </source>
</reference>
<dbReference type="EMBL" id="LJQP01000270">
    <property type="protein sequence ID" value="KPX67103.1"/>
    <property type="molecule type" value="Genomic_DNA"/>
</dbReference>
<evidence type="ECO:0000313" key="1">
    <source>
        <dbReference type="EMBL" id="KPX67103.1"/>
    </source>
</evidence>
<dbReference type="AlphaFoldDB" id="A0A0N8RW62"/>
<name>A0A0N8RW62_PSEAV</name>
<organism evidence="1 2">
    <name type="scientific">Pseudomonas amygdali pv. lachrymans</name>
    <name type="common">Pseudomonas syringae pv. lachrymans</name>
    <dbReference type="NCBI Taxonomy" id="53707"/>
    <lineage>
        <taxon>Bacteria</taxon>
        <taxon>Pseudomonadati</taxon>
        <taxon>Pseudomonadota</taxon>
        <taxon>Gammaproteobacteria</taxon>
        <taxon>Pseudomonadales</taxon>
        <taxon>Pseudomonadaceae</taxon>
        <taxon>Pseudomonas</taxon>
        <taxon>Pseudomonas amygdali</taxon>
    </lineage>
</organism>